<feature type="domain" description="MacB-like periplasmic core" evidence="9">
    <location>
        <begin position="97"/>
        <end position="320"/>
    </location>
</feature>
<keyword evidence="3 7" id="KW-0812">Transmembrane</keyword>
<evidence type="ECO:0000256" key="2">
    <source>
        <dbReference type="ARBA" id="ARBA00022475"/>
    </source>
</evidence>
<comment type="caution">
    <text evidence="10">The sequence shown here is derived from an EMBL/GenBank/DDBJ whole genome shotgun (WGS) entry which is preliminary data.</text>
</comment>
<comment type="similarity">
    <text evidence="6">Belongs to the ABC-4 integral membrane protein family.</text>
</comment>
<dbReference type="InterPro" id="IPR025857">
    <property type="entry name" value="MacB_PCD"/>
</dbReference>
<evidence type="ECO:0000256" key="3">
    <source>
        <dbReference type="ARBA" id="ARBA00022692"/>
    </source>
</evidence>
<dbReference type="PANTHER" id="PTHR30572">
    <property type="entry name" value="MEMBRANE COMPONENT OF TRANSPORTER-RELATED"/>
    <property type="match status" value="1"/>
</dbReference>
<evidence type="ECO:0000313" key="11">
    <source>
        <dbReference type="Proteomes" id="UP000293162"/>
    </source>
</evidence>
<evidence type="ECO:0000256" key="6">
    <source>
        <dbReference type="ARBA" id="ARBA00038076"/>
    </source>
</evidence>
<evidence type="ECO:0000259" key="9">
    <source>
        <dbReference type="Pfam" id="PF12704"/>
    </source>
</evidence>
<keyword evidence="5 7" id="KW-0472">Membrane</keyword>
<dbReference type="GO" id="GO:0005886">
    <property type="term" value="C:plasma membrane"/>
    <property type="evidence" value="ECO:0007669"/>
    <property type="project" value="UniProtKB-SubCell"/>
</dbReference>
<evidence type="ECO:0000313" key="10">
    <source>
        <dbReference type="EMBL" id="RYU97477.1"/>
    </source>
</evidence>
<feature type="transmembrane region" description="Helical" evidence="7">
    <location>
        <begin position="458"/>
        <end position="482"/>
    </location>
</feature>
<dbReference type="Pfam" id="PF12704">
    <property type="entry name" value="MacB_PCD"/>
    <property type="match status" value="1"/>
</dbReference>
<evidence type="ECO:0000256" key="7">
    <source>
        <dbReference type="SAM" id="Phobius"/>
    </source>
</evidence>
<dbReference type="NCBIfam" id="NF038404">
    <property type="entry name" value="perm_prefix_2"/>
    <property type="match status" value="1"/>
</dbReference>
<dbReference type="OrthoDB" id="5933722at2"/>
<name>A0A4Q5M682_9BACT</name>
<keyword evidence="2" id="KW-1003">Cell membrane</keyword>
<feature type="domain" description="ABC3 transporter permease C-terminal" evidence="8">
    <location>
        <begin position="371"/>
        <end position="487"/>
    </location>
</feature>
<dbReference type="GO" id="GO:0022857">
    <property type="term" value="F:transmembrane transporter activity"/>
    <property type="evidence" value="ECO:0007669"/>
    <property type="project" value="TreeGrafter"/>
</dbReference>
<gene>
    <name evidence="10" type="ORF">EWM59_01950</name>
</gene>
<dbReference type="Pfam" id="PF02687">
    <property type="entry name" value="FtsX"/>
    <property type="match status" value="2"/>
</dbReference>
<dbReference type="RefSeq" id="WP_130019259.1">
    <property type="nucleotide sequence ID" value="NZ_SEWF01000002.1"/>
</dbReference>
<dbReference type="InterPro" id="IPR050250">
    <property type="entry name" value="Macrolide_Exporter_MacB"/>
</dbReference>
<dbReference type="PANTHER" id="PTHR30572:SF4">
    <property type="entry name" value="ABC TRANSPORTER PERMEASE YTRF"/>
    <property type="match status" value="1"/>
</dbReference>
<feature type="transmembrane region" description="Helical" evidence="7">
    <location>
        <begin position="841"/>
        <end position="863"/>
    </location>
</feature>
<dbReference type="EMBL" id="SEWF01000002">
    <property type="protein sequence ID" value="RYU97477.1"/>
    <property type="molecule type" value="Genomic_DNA"/>
</dbReference>
<accession>A0A4Q5M682</accession>
<keyword evidence="4 7" id="KW-1133">Transmembrane helix</keyword>
<protein>
    <submittedName>
        <fullName evidence="10">FtsX-like permease family protein</fullName>
    </submittedName>
</protein>
<evidence type="ECO:0000256" key="1">
    <source>
        <dbReference type="ARBA" id="ARBA00004651"/>
    </source>
</evidence>
<evidence type="ECO:0000256" key="4">
    <source>
        <dbReference type="ARBA" id="ARBA00022989"/>
    </source>
</evidence>
<feature type="transmembrane region" description="Helical" evidence="7">
    <location>
        <begin position="365"/>
        <end position="387"/>
    </location>
</feature>
<organism evidence="10 11">
    <name type="scientific">Emticicia agri</name>
    <dbReference type="NCBI Taxonomy" id="2492393"/>
    <lineage>
        <taxon>Bacteria</taxon>
        <taxon>Pseudomonadati</taxon>
        <taxon>Bacteroidota</taxon>
        <taxon>Cytophagia</taxon>
        <taxon>Cytophagales</taxon>
        <taxon>Leadbetterellaceae</taxon>
        <taxon>Emticicia</taxon>
    </lineage>
</organism>
<evidence type="ECO:0000256" key="5">
    <source>
        <dbReference type="ARBA" id="ARBA00023136"/>
    </source>
</evidence>
<feature type="domain" description="ABC3 transporter permease C-terminal" evidence="8">
    <location>
        <begin position="760"/>
        <end position="873"/>
    </location>
</feature>
<feature type="transmembrane region" description="Helical" evidence="7">
    <location>
        <begin position="98"/>
        <end position="119"/>
    </location>
</feature>
<proteinExistence type="inferred from homology"/>
<dbReference type="AlphaFoldDB" id="A0A4Q5M682"/>
<dbReference type="InterPro" id="IPR047699">
    <property type="entry name" value="Permease_put_prefix"/>
</dbReference>
<evidence type="ECO:0000259" key="8">
    <source>
        <dbReference type="Pfam" id="PF02687"/>
    </source>
</evidence>
<feature type="transmembrane region" description="Helical" evidence="7">
    <location>
        <begin position="757"/>
        <end position="781"/>
    </location>
</feature>
<feature type="transmembrane region" description="Helical" evidence="7">
    <location>
        <begin position="412"/>
        <end position="438"/>
    </location>
</feature>
<comment type="subcellular location">
    <subcellularLocation>
        <location evidence="1">Cell membrane</location>
        <topology evidence="1">Multi-pass membrane protein</topology>
    </subcellularLocation>
</comment>
<reference evidence="10 11" key="1">
    <citation type="submission" date="2019-02" db="EMBL/GenBank/DDBJ databases">
        <title>Bacterial novel species Emticicia sp. 17J42-9 isolated from soil.</title>
        <authorList>
            <person name="Jung H.-Y."/>
        </authorList>
    </citation>
    <scope>NUCLEOTIDE SEQUENCE [LARGE SCALE GENOMIC DNA]</scope>
    <source>
        <strain evidence="10 11">17J42-9</strain>
    </source>
</reference>
<sequence length="880" mass="99518">MQKPTPPRWADRLLEWFCAPHLLEEVQGDLYERFEKNVRVFGEKTASREYIIGVLSFIRPFALKRQTEVSPSLYHKIMISNYFKIAFRNLLKYKGYSFINILGLATGMAVAMLIGLWIYDEFSFNKNHQNYDKIAQVRIREVDEDGVGISTSMQYPLLTELQTNHQANFKHIMATSWNVDNILTAGENKVARKGLFMSASAPEMLTLKMQYGTWDGLKDLNSIMLSASTSQALFGDSNPINQVVKINNEINVKVTGVYEDIPLNAQFNEVKFISPFDLWVAQNKWIRERATTDWDNHFIKIYAQLNDKTDFAQASANIKNAVLNNLGEAFKEQAERKPEVFLLPMSDWHLYNYKYGQVDPEPLRMVWLISIIGAFVLLLACINFMNLSTARSEKRAKEVGVRKAIGSMRVQLIWQFFSESFLVVVFAFFLSLLFVLLGLGWFNQLAAKEMMVPFTNPYFWLISAGFILLTGLLAGSYPALYLSSFQPVKVLKGTFRVGRFASVPRKVLVVVQFTVSVTLIIGTLIVFKQIQFAKNRPVGYTREGVILIGMKSGDFYGKHDLLRNELMSTGAVVEMSESMGAPTGIWSNNDGLEWKGKTEDKTESLGTLVVTPEYGKTIGWQFVQGRDFKRELASDSSGMVVNEAAVKYMGLTNPIGEDVSWKFQKRDRVHYKILGVIKDMVMESPYEPTSPVIFMIKGHGGPNTINIKINPAVSASEALPKIEAVFKKLVPTAPFEYKFLDEEYAKKFAAEERIGQLANFCAILAIFISCLGLFGLASFVAEQRIKEIGIRKILGASVSNLWALLSKDFVLIVIISLFIASPIAYYFMSQWMKKYIYHTEISWWIFALAGIGAMAITVLTVSYQAIKAALMNPVKTLKTE</sequence>
<feature type="transmembrane region" description="Helical" evidence="7">
    <location>
        <begin position="503"/>
        <end position="527"/>
    </location>
</feature>
<keyword evidence="11" id="KW-1185">Reference proteome</keyword>
<dbReference type="InterPro" id="IPR003838">
    <property type="entry name" value="ABC3_permease_C"/>
</dbReference>
<dbReference type="Proteomes" id="UP000293162">
    <property type="component" value="Unassembled WGS sequence"/>
</dbReference>
<feature type="transmembrane region" description="Helical" evidence="7">
    <location>
        <begin position="809"/>
        <end position="829"/>
    </location>
</feature>